<evidence type="ECO:0000259" key="12">
    <source>
        <dbReference type="PROSITE" id="PS50892"/>
    </source>
</evidence>
<dbReference type="SMART" id="SM01270">
    <property type="entry name" value="Longin"/>
    <property type="match status" value="1"/>
</dbReference>
<evidence type="ECO:0000256" key="2">
    <source>
        <dbReference type="ARBA" id="ARBA00022448"/>
    </source>
</evidence>
<dbReference type="InterPro" id="IPR011012">
    <property type="entry name" value="Longin-like_dom_sf"/>
</dbReference>
<comment type="subcellular location">
    <subcellularLocation>
        <location evidence="8">Endomembrane system</location>
        <topology evidence="8">Single-pass type IV membrane protein</topology>
    </subcellularLocation>
</comment>
<keyword evidence="14" id="KW-1185">Reference proteome</keyword>
<dbReference type="InterPro" id="IPR042855">
    <property type="entry name" value="V_SNARE_CC"/>
</dbReference>
<evidence type="ECO:0000256" key="5">
    <source>
        <dbReference type="ARBA" id="ARBA00022989"/>
    </source>
</evidence>
<dbReference type="GO" id="GO:0016192">
    <property type="term" value="P:vesicle-mediated transport"/>
    <property type="evidence" value="ECO:0007669"/>
    <property type="project" value="InterPro"/>
</dbReference>
<dbReference type="InterPro" id="IPR001388">
    <property type="entry name" value="Synaptobrevin-like"/>
</dbReference>
<evidence type="ECO:0000256" key="3">
    <source>
        <dbReference type="ARBA" id="ARBA00022692"/>
    </source>
</evidence>
<dbReference type="InterPro" id="IPR010908">
    <property type="entry name" value="Longin_dom"/>
</dbReference>
<evidence type="ECO:0000256" key="8">
    <source>
        <dbReference type="ARBA" id="ARBA00046280"/>
    </source>
</evidence>
<evidence type="ECO:0000256" key="4">
    <source>
        <dbReference type="ARBA" id="ARBA00022927"/>
    </source>
</evidence>
<dbReference type="PROSITE" id="PS50892">
    <property type="entry name" value="V_SNARE"/>
    <property type="match status" value="1"/>
</dbReference>
<dbReference type="PANTHER" id="PTHR21136:SF168">
    <property type="entry name" value="VESICLE-ASSOCIATED MEMBRANE PROTEIN 9"/>
    <property type="match status" value="1"/>
</dbReference>
<sequence length="220" mass="24558">MPLLYSCVSQAFAVLADYAVVAGNFGAVAREYLVRAGQTEGRSVFLVDGHTFNFLHTGGFLYLVVADEHYGRAIPEAFLDRVAREFAERWAGKVPSTATDGTLSAFSKQLRFLMEQAMQNPAEFTRTAAVHSRVNEVKDIMVENIGRVVAQTERIEALDAKTEVLQFEADRFVRTARSIRRKAWWQSCKMRILIAFAVVMLGLIIFLLVCFSGGNCLKHG</sequence>
<dbReference type="PRINTS" id="PR00219">
    <property type="entry name" value="SYNAPTOBREVN"/>
</dbReference>
<proteinExistence type="inferred from homology"/>
<keyword evidence="3 10" id="KW-0812">Transmembrane</keyword>
<evidence type="ECO:0000256" key="1">
    <source>
        <dbReference type="ARBA" id="ARBA00008025"/>
    </source>
</evidence>
<keyword evidence="5 10" id="KW-1133">Transmembrane helix</keyword>
<dbReference type="Proteomes" id="UP000075714">
    <property type="component" value="Unassembled WGS sequence"/>
</dbReference>
<dbReference type="GO" id="GO:0005737">
    <property type="term" value="C:cytoplasm"/>
    <property type="evidence" value="ECO:0007669"/>
    <property type="project" value="UniProtKB-ARBA"/>
</dbReference>
<dbReference type="CDD" id="cd14824">
    <property type="entry name" value="Longin"/>
    <property type="match status" value="1"/>
</dbReference>
<dbReference type="Pfam" id="PF00957">
    <property type="entry name" value="Synaptobrevin"/>
    <property type="match status" value="1"/>
</dbReference>
<keyword evidence="6 10" id="KW-0472">Membrane</keyword>
<dbReference type="PANTHER" id="PTHR21136">
    <property type="entry name" value="SNARE PROTEINS"/>
    <property type="match status" value="1"/>
</dbReference>
<keyword evidence="4" id="KW-0653">Protein transport</keyword>
<evidence type="ECO:0000256" key="10">
    <source>
        <dbReference type="SAM" id="Phobius"/>
    </source>
</evidence>
<evidence type="ECO:0000256" key="9">
    <source>
        <dbReference type="PROSITE-ProRule" id="PRU00290"/>
    </source>
</evidence>
<evidence type="ECO:0000256" key="6">
    <source>
        <dbReference type="ARBA" id="ARBA00023136"/>
    </source>
</evidence>
<evidence type="ECO:0000313" key="13">
    <source>
        <dbReference type="EMBL" id="KXZ50450.1"/>
    </source>
</evidence>
<evidence type="ECO:0000259" key="11">
    <source>
        <dbReference type="PROSITE" id="PS50859"/>
    </source>
</evidence>
<comment type="similarity">
    <text evidence="1">Belongs to the synaptobrevin family.</text>
</comment>
<dbReference type="Gene3D" id="3.30.450.50">
    <property type="entry name" value="Longin domain"/>
    <property type="match status" value="1"/>
</dbReference>
<dbReference type="InterPro" id="IPR051097">
    <property type="entry name" value="Synaptobrevin-like_transport"/>
</dbReference>
<gene>
    <name evidence="13" type="ORF">GPECTOR_16g624</name>
</gene>
<comment type="function">
    <text evidence="7">Involved in the targeting and/or fusion of transport vesicles to their target membrane.</text>
</comment>
<dbReference type="Pfam" id="PF13774">
    <property type="entry name" value="Longin"/>
    <property type="match status" value="1"/>
</dbReference>
<feature type="domain" description="Longin" evidence="11">
    <location>
        <begin position="3"/>
        <end position="114"/>
    </location>
</feature>
<keyword evidence="9" id="KW-0175">Coiled coil</keyword>
<dbReference type="EMBL" id="LSYV01000017">
    <property type="protein sequence ID" value="KXZ50450.1"/>
    <property type="molecule type" value="Genomic_DNA"/>
</dbReference>
<name>A0A150GM98_GONPE</name>
<dbReference type="GO" id="GO:0016020">
    <property type="term" value="C:membrane"/>
    <property type="evidence" value="ECO:0007669"/>
    <property type="project" value="InterPro"/>
</dbReference>
<feature type="transmembrane region" description="Helical" evidence="10">
    <location>
        <begin position="190"/>
        <end position="214"/>
    </location>
</feature>
<dbReference type="GO" id="GO:0015031">
    <property type="term" value="P:protein transport"/>
    <property type="evidence" value="ECO:0007669"/>
    <property type="project" value="UniProtKB-KW"/>
</dbReference>
<dbReference type="SUPFAM" id="SSF64356">
    <property type="entry name" value="SNARE-like"/>
    <property type="match status" value="1"/>
</dbReference>
<comment type="caution">
    <text evidence="13">The sequence shown here is derived from an EMBL/GenBank/DDBJ whole genome shotgun (WGS) entry which is preliminary data.</text>
</comment>
<feature type="domain" description="V-SNARE coiled-coil homology" evidence="12">
    <location>
        <begin position="126"/>
        <end position="186"/>
    </location>
</feature>
<reference evidence="14" key="1">
    <citation type="journal article" date="2016" name="Nat. Commun.">
        <title>The Gonium pectorale genome demonstrates co-option of cell cycle regulation during the evolution of multicellularity.</title>
        <authorList>
            <person name="Hanschen E.R."/>
            <person name="Marriage T.N."/>
            <person name="Ferris P.J."/>
            <person name="Hamaji T."/>
            <person name="Toyoda A."/>
            <person name="Fujiyama A."/>
            <person name="Neme R."/>
            <person name="Noguchi H."/>
            <person name="Minakuchi Y."/>
            <person name="Suzuki M."/>
            <person name="Kawai-Toyooka H."/>
            <person name="Smith D.R."/>
            <person name="Sparks H."/>
            <person name="Anderson J."/>
            <person name="Bakaric R."/>
            <person name="Luria V."/>
            <person name="Karger A."/>
            <person name="Kirschner M.W."/>
            <person name="Durand P.M."/>
            <person name="Michod R.E."/>
            <person name="Nozaki H."/>
            <person name="Olson B.J."/>
        </authorList>
    </citation>
    <scope>NUCLEOTIDE SEQUENCE [LARGE SCALE GENOMIC DNA]</scope>
    <source>
        <strain evidence="14">NIES-2863</strain>
    </source>
</reference>
<dbReference type="OrthoDB" id="248747at2759"/>
<dbReference type="Gene3D" id="1.20.5.110">
    <property type="match status" value="1"/>
</dbReference>
<dbReference type="PROSITE" id="PS50859">
    <property type="entry name" value="LONGIN"/>
    <property type="match status" value="1"/>
</dbReference>
<evidence type="ECO:0000256" key="7">
    <source>
        <dbReference type="ARBA" id="ARBA00037493"/>
    </source>
</evidence>
<keyword evidence="2" id="KW-0813">Transport</keyword>
<dbReference type="AlphaFoldDB" id="A0A150GM98"/>
<accession>A0A150GM98</accession>
<dbReference type="SUPFAM" id="SSF58038">
    <property type="entry name" value="SNARE fusion complex"/>
    <property type="match status" value="1"/>
</dbReference>
<dbReference type="GO" id="GO:0012505">
    <property type="term" value="C:endomembrane system"/>
    <property type="evidence" value="ECO:0007669"/>
    <property type="project" value="UniProtKB-SubCell"/>
</dbReference>
<organism evidence="13 14">
    <name type="scientific">Gonium pectorale</name>
    <name type="common">Green alga</name>
    <dbReference type="NCBI Taxonomy" id="33097"/>
    <lineage>
        <taxon>Eukaryota</taxon>
        <taxon>Viridiplantae</taxon>
        <taxon>Chlorophyta</taxon>
        <taxon>core chlorophytes</taxon>
        <taxon>Chlorophyceae</taxon>
        <taxon>CS clade</taxon>
        <taxon>Chlamydomonadales</taxon>
        <taxon>Volvocaceae</taxon>
        <taxon>Gonium</taxon>
    </lineage>
</organism>
<dbReference type="STRING" id="33097.A0A150GM98"/>
<evidence type="ECO:0000313" key="14">
    <source>
        <dbReference type="Proteomes" id="UP000075714"/>
    </source>
</evidence>
<protein>
    <submittedName>
        <fullName evidence="13">Uncharacterized protein</fullName>
    </submittedName>
</protein>